<accession>A0A921ISR3</accession>
<evidence type="ECO:0000313" key="1">
    <source>
        <dbReference type="EMBL" id="HJG36478.1"/>
    </source>
</evidence>
<dbReference type="RefSeq" id="WP_273188657.1">
    <property type="nucleotide sequence ID" value="NZ_DYUZ01000007.1"/>
</dbReference>
<sequence>MWAALLIVCSLCLNLYLANYSILYRHMQNGALNGFNIVGSYQSVGTQHVSLSMIEREREGPSTETLREWQLVEYDGTVLEGHFRPLGDPNIFVLTTVDGKRLGIAHLSYSTPNGTDGALYLVEEDGTTTQFAKTSDIPGFLALE</sequence>
<protein>
    <submittedName>
        <fullName evidence="1">Uncharacterized protein</fullName>
    </submittedName>
</protein>
<name>A0A921ISR3_9ACTN</name>
<reference evidence="1" key="2">
    <citation type="submission" date="2021-09" db="EMBL/GenBank/DDBJ databases">
        <authorList>
            <person name="Gilroy R."/>
        </authorList>
    </citation>
    <scope>NUCLEOTIDE SEQUENCE</scope>
    <source>
        <strain evidence="1">ChiHjej13B12-9602</strain>
    </source>
</reference>
<evidence type="ECO:0000313" key="2">
    <source>
        <dbReference type="Proteomes" id="UP000753256"/>
    </source>
</evidence>
<dbReference type="Proteomes" id="UP000753256">
    <property type="component" value="Unassembled WGS sequence"/>
</dbReference>
<dbReference type="AlphaFoldDB" id="A0A921ISR3"/>
<comment type="caution">
    <text evidence="1">The sequence shown here is derived from an EMBL/GenBank/DDBJ whole genome shotgun (WGS) entry which is preliminary data.</text>
</comment>
<organism evidence="1 2">
    <name type="scientific">Enorma phocaeensis</name>
    <dbReference type="NCBI Taxonomy" id="1871019"/>
    <lineage>
        <taxon>Bacteria</taxon>
        <taxon>Bacillati</taxon>
        <taxon>Actinomycetota</taxon>
        <taxon>Coriobacteriia</taxon>
        <taxon>Coriobacteriales</taxon>
        <taxon>Coriobacteriaceae</taxon>
        <taxon>Enorma</taxon>
    </lineage>
</organism>
<reference evidence="1" key="1">
    <citation type="journal article" date="2021" name="PeerJ">
        <title>Extensive microbial diversity within the chicken gut microbiome revealed by metagenomics and culture.</title>
        <authorList>
            <person name="Gilroy R."/>
            <person name="Ravi A."/>
            <person name="Getino M."/>
            <person name="Pursley I."/>
            <person name="Horton D.L."/>
            <person name="Alikhan N.F."/>
            <person name="Baker D."/>
            <person name="Gharbi K."/>
            <person name="Hall N."/>
            <person name="Watson M."/>
            <person name="Adriaenssens E.M."/>
            <person name="Foster-Nyarko E."/>
            <person name="Jarju S."/>
            <person name="Secka A."/>
            <person name="Antonio M."/>
            <person name="Oren A."/>
            <person name="Chaudhuri R.R."/>
            <person name="La Ragione R."/>
            <person name="Hildebrand F."/>
            <person name="Pallen M.J."/>
        </authorList>
    </citation>
    <scope>NUCLEOTIDE SEQUENCE</scope>
    <source>
        <strain evidence="1">ChiHjej13B12-9602</strain>
    </source>
</reference>
<gene>
    <name evidence="1" type="ORF">K8V70_01245</name>
</gene>
<dbReference type="EMBL" id="DYUZ01000007">
    <property type="protein sequence ID" value="HJG36478.1"/>
    <property type="molecule type" value="Genomic_DNA"/>
</dbReference>
<proteinExistence type="predicted"/>